<evidence type="ECO:0000256" key="2">
    <source>
        <dbReference type="ARBA" id="ARBA00022729"/>
    </source>
</evidence>
<dbReference type="Pfam" id="PF01301">
    <property type="entry name" value="Glyco_hydro_35"/>
    <property type="match status" value="1"/>
</dbReference>
<dbReference type="InterPro" id="IPR017853">
    <property type="entry name" value="GH"/>
</dbReference>
<dbReference type="GO" id="GO:0004565">
    <property type="term" value="F:beta-galactosidase activity"/>
    <property type="evidence" value="ECO:0007669"/>
    <property type="project" value="InterPro"/>
</dbReference>
<feature type="chain" id="PRO_5040224933" description="Beta-galactosidase" evidence="8">
    <location>
        <begin position="22"/>
        <end position="630"/>
    </location>
</feature>
<feature type="domain" description="Glycoside hydrolase 35 catalytic" evidence="9">
    <location>
        <begin position="40"/>
        <end position="357"/>
    </location>
</feature>
<dbReference type="PRINTS" id="PR00742">
    <property type="entry name" value="GLHYDRLASE35"/>
</dbReference>
<evidence type="ECO:0000259" key="9">
    <source>
        <dbReference type="Pfam" id="PF01301"/>
    </source>
</evidence>
<evidence type="ECO:0008006" key="14">
    <source>
        <dbReference type="Google" id="ProtNLM"/>
    </source>
</evidence>
<dbReference type="SUPFAM" id="SSF51445">
    <property type="entry name" value="(Trans)glycosidases"/>
    <property type="match status" value="1"/>
</dbReference>
<dbReference type="SUPFAM" id="SSF49785">
    <property type="entry name" value="Galactose-binding domain-like"/>
    <property type="match status" value="1"/>
</dbReference>
<keyword evidence="4" id="KW-0325">Glycoprotein</keyword>
<dbReference type="InterPro" id="IPR048913">
    <property type="entry name" value="BetaGal_gal-bd"/>
</dbReference>
<feature type="active site" description="Proton donor" evidence="6">
    <location>
        <position position="188"/>
    </location>
</feature>
<dbReference type="InterPro" id="IPR008979">
    <property type="entry name" value="Galactose-bd-like_sf"/>
</dbReference>
<sequence>MSAFLSLTVLLSLQLYSFISAQTVITKTRSFEVDYDNNRFLKDGLPFSYVSGEMHYFRIPKVYWRDRLEKLKAIGCDTVCTYVEWSHHEPSPGNYLFTGEQDISEYLNIAQELGLNVILRPGPYICAERDFGGYPAWLLTKNPKMKLRTSDPTHTFFVAKWLKVLMEKIQPHLYGNGGNIIMVQVENEYGSYPVNDANYLIWLRDLLRSYVGVAAVLFTTDGPSASMVSRGRIPGVFSTIDFGPTSNSMDNMFRELRKIQPNGPLVNSEFYVGWISYWGRPLSQTDTVPIVNTIKSLMKNNVSFSMYMLHGGTNFGFTAGSGSDSHYIADITSYDYDSPISEAGDLTPKYEAIRDIILKMRNISTPLTIEKVKKKGNYGKVELKPICSLFSCPIGIEYPSSEYPVTFEALGQRYGFVSYSTPLEIDPQDPSVLQVNVRDRAIIYLDDVEAGTLQYTVINELPLPPRFKKGQHLRLLIENMGRRNYDMLSDCTKGLVDNATVDGSILKNWQIKGYPFNAEDIAVIDGLEPTENVSFPAIFRGQFTLKKNEEPLDTFVSMKNWGKGIVFVNEYNLGRYWQIGPQVTLYVPACYLRKYPANNTVTVVELHYSNPDASVTLIDKPIFSKPKKLL</sequence>
<feature type="domain" description="Beta-galactosidase galactose-binding" evidence="11">
    <location>
        <begin position="536"/>
        <end position="594"/>
    </location>
</feature>
<evidence type="ECO:0000313" key="13">
    <source>
        <dbReference type="Proteomes" id="UP001152798"/>
    </source>
</evidence>
<dbReference type="GO" id="GO:0005975">
    <property type="term" value="P:carbohydrate metabolic process"/>
    <property type="evidence" value="ECO:0007669"/>
    <property type="project" value="InterPro"/>
</dbReference>
<dbReference type="Gene3D" id="2.60.120.260">
    <property type="entry name" value="Galactose-binding domain-like"/>
    <property type="match status" value="2"/>
</dbReference>
<dbReference type="InterPro" id="IPR031330">
    <property type="entry name" value="Gly_Hdrlase_35_cat"/>
</dbReference>
<evidence type="ECO:0000256" key="4">
    <source>
        <dbReference type="ARBA" id="ARBA00023180"/>
    </source>
</evidence>
<evidence type="ECO:0000256" key="7">
    <source>
        <dbReference type="RuleBase" id="RU003679"/>
    </source>
</evidence>
<dbReference type="Pfam" id="PF21317">
    <property type="entry name" value="BetaGal_ABD_1"/>
    <property type="match status" value="1"/>
</dbReference>
<proteinExistence type="inferred from homology"/>
<dbReference type="OrthoDB" id="1657402at2759"/>
<keyword evidence="13" id="KW-1185">Reference proteome</keyword>
<feature type="domain" description="Beta-galactosidase 1-like first all-beta" evidence="10">
    <location>
        <begin position="404"/>
        <end position="511"/>
    </location>
</feature>
<evidence type="ECO:0000256" key="3">
    <source>
        <dbReference type="ARBA" id="ARBA00022801"/>
    </source>
</evidence>
<evidence type="ECO:0000256" key="6">
    <source>
        <dbReference type="PIRSR" id="PIRSR006336-1"/>
    </source>
</evidence>
<evidence type="ECO:0000256" key="8">
    <source>
        <dbReference type="SAM" id="SignalP"/>
    </source>
</evidence>
<feature type="signal peptide" evidence="8">
    <location>
        <begin position="1"/>
        <end position="21"/>
    </location>
</feature>
<dbReference type="Gene3D" id="3.20.20.80">
    <property type="entry name" value="Glycosidases"/>
    <property type="match status" value="1"/>
</dbReference>
<gene>
    <name evidence="12" type="ORF">NEZAVI_LOCUS11427</name>
</gene>
<evidence type="ECO:0000256" key="5">
    <source>
        <dbReference type="ARBA" id="ARBA00023295"/>
    </source>
</evidence>
<dbReference type="InterPro" id="IPR001944">
    <property type="entry name" value="Glycoside_Hdrlase_35"/>
</dbReference>
<dbReference type="Pfam" id="PF21467">
    <property type="entry name" value="BetaGal_gal-bd"/>
    <property type="match status" value="1"/>
</dbReference>
<evidence type="ECO:0000256" key="1">
    <source>
        <dbReference type="ARBA" id="ARBA00009809"/>
    </source>
</evidence>
<evidence type="ECO:0000259" key="10">
    <source>
        <dbReference type="Pfam" id="PF21317"/>
    </source>
</evidence>
<accession>A0A9P0HJ39</accession>
<dbReference type="Proteomes" id="UP001152798">
    <property type="component" value="Chromosome 5"/>
</dbReference>
<organism evidence="12 13">
    <name type="scientific">Nezara viridula</name>
    <name type="common">Southern green stink bug</name>
    <name type="synonym">Cimex viridulus</name>
    <dbReference type="NCBI Taxonomy" id="85310"/>
    <lineage>
        <taxon>Eukaryota</taxon>
        <taxon>Metazoa</taxon>
        <taxon>Ecdysozoa</taxon>
        <taxon>Arthropoda</taxon>
        <taxon>Hexapoda</taxon>
        <taxon>Insecta</taxon>
        <taxon>Pterygota</taxon>
        <taxon>Neoptera</taxon>
        <taxon>Paraneoptera</taxon>
        <taxon>Hemiptera</taxon>
        <taxon>Heteroptera</taxon>
        <taxon>Panheteroptera</taxon>
        <taxon>Pentatomomorpha</taxon>
        <taxon>Pentatomoidea</taxon>
        <taxon>Pentatomidae</taxon>
        <taxon>Pentatominae</taxon>
        <taxon>Nezara</taxon>
    </lineage>
</organism>
<evidence type="ECO:0000313" key="12">
    <source>
        <dbReference type="EMBL" id="CAH1402662.1"/>
    </source>
</evidence>
<name>A0A9P0HJ39_NEZVI</name>
<dbReference type="InterPro" id="IPR026283">
    <property type="entry name" value="B-gal_1-like"/>
</dbReference>
<comment type="similarity">
    <text evidence="1 7">Belongs to the glycosyl hydrolase 35 family.</text>
</comment>
<dbReference type="PANTHER" id="PTHR23421">
    <property type="entry name" value="BETA-GALACTOSIDASE RELATED"/>
    <property type="match status" value="1"/>
</dbReference>
<dbReference type="InterPro" id="IPR048912">
    <property type="entry name" value="BetaGal1-like_ABD1"/>
</dbReference>
<protein>
    <recommendedName>
        <fullName evidence="14">Beta-galactosidase</fullName>
    </recommendedName>
</protein>
<keyword evidence="3" id="KW-0378">Hydrolase</keyword>
<keyword evidence="2 8" id="KW-0732">Signal</keyword>
<dbReference type="PIRSF" id="PIRSF006336">
    <property type="entry name" value="B-gal"/>
    <property type="match status" value="1"/>
</dbReference>
<feature type="active site" description="Nucleophile" evidence="6">
    <location>
        <position position="269"/>
    </location>
</feature>
<reference evidence="12" key="1">
    <citation type="submission" date="2022-01" db="EMBL/GenBank/DDBJ databases">
        <authorList>
            <person name="King R."/>
        </authorList>
    </citation>
    <scope>NUCLEOTIDE SEQUENCE</scope>
</reference>
<dbReference type="AlphaFoldDB" id="A0A9P0HJ39"/>
<dbReference type="FunFam" id="3.20.20.80:FF:000017">
    <property type="entry name" value="Beta-galactosidase"/>
    <property type="match status" value="1"/>
</dbReference>
<evidence type="ECO:0000259" key="11">
    <source>
        <dbReference type="Pfam" id="PF21467"/>
    </source>
</evidence>
<keyword evidence="5" id="KW-0326">Glycosidase</keyword>
<dbReference type="EMBL" id="OV725081">
    <property type="protein sequence ID" value="CAH1402662.1"/>
    <property type="molecule type" value="Genomic_DNA"/>
</dbReference>